<protein>
    <submittedName>
        <fullName evidence="5 6">ABC transporter, putative</fullName>
        <ecNumber evidence="5">3.6.3.25</ecNumber>
        <ecNumber evidence="5">3.6.3.33</ecNumber>
    </submittedName>
</protein>
<accession>B7PBK3</accession>
<dbReference type="GO" id="GO:0005524">
    <property type="term" value="F:ATP binding"/>
    <property type="evidence" value="ECO:0007669"/>
    <property type="project" value="InterPro"/>
</dbReference>
<evidence type="ECO:0000313" key="6">
    <source>
        <dbReference type="EnsemblMetazoa" id="ISCW003224-PA"/>
    </source>
</evidence>
<dbReference type="Pfam" id="PF00005">
    <property type="entry name" value="ABC_tran"/>
    <property type="match status" value="2"/>
</dbReference>
<feature type="domain" description="ABC transporter" evidence="4">
    <location>
        <begin position="374"/>
        <end position="624"/>
    </location>
</feature>
<evidence type="ECO:0000313" key="5">
    <source>
        <dbReference type="EMBL" id="EEC03975.1"/>
    </source>
</evidence>
<gene>
    <name evidence="5" type="ORF">IscW_ISCW003224</name>
</gene>
<keyword evidence="1" id="KW-0813">Transport</keyword>
<evidence type="ECO:0000313" key="7">
    <source>
        <dbReference type="Proteomes" id="UP000001555"/>
    </source>
</evidence>
<evidence type="ECO:0000256" key="1">
    <source>
        <dbReference type="ARBA" id="ARBA00022448"/>
    </source>
</evidence>
<dbReference type="EMBL" id="ABJB010532580">
    <property type="status" value="NOT_ANNOTATED_CDS"/>
    <property type="molecule type" value="Genomic_DNA"/>
</dbReference>
<dbReference type="EMBL" id="ABJB010194888">
    <property type="status" value="NOT_ANNOTATED_CDS"/>
    <property type="molecule type" value="Genomic_DNA"/>
</dbReference>
<dbReference type="VEuPathDB" id="VectorBase:ISCW003224"/>
<dbReference type="VEuPathDB" id="VectorBase:ISCI003224"/>
<feature type="transmembrane region" description="Helical" evidence="3">
    <location>
        <begin position="244"/>
        <end position="266"/>
    </location>
</feature>
<keyword evidence="2" id="KW-0677">Repeat</keyword>
<dbReference type="EMBL" id="ABJB010165047">
    <property type="status" value="NOT_ANNOTATED_CDS"/>
    <property type="molecule type" value="Genomic_DNA"/>
</dbReference>
<dbReference type="InParanoid" id="B7PBK3"/>
<dbReference type="HOGENOM" id="CLU_428483_0_0_1"/>
<dbReference type="PROSITE" id="PS50893">
    <property type="entry name" value="ABC_TRANSPORTER_2"/>
    <property type="match status" value="1"/>
</dbReference>
<dbReference type="Gene3D" id="3.40.50.300">
    <property type="entry name" value="P-loop containing nucleotide triphosphate hydrolases"/>
    <property type="match status" value="2"/>
</dbReference>
<dbReference type="EMBL" id="ABJB010425955">
    <property type="status" value="NOT_ANNOTATED_CDS"/>
    <property type="molecule type" value="Genomic_DNA"/>
</dbReference>
<name>B7PBK3_IXOSC</name>
<dbReference type="EC" id="3.6.3.25" evidence="5"/>
<dbReference type="EMBL" id="ABJB010642804">
    <property type="status" value="NOT_ANNOTATED_CDS"/>
    <property type="molecule type" value="Genomic_DNA"/>
</dbReference>
<evidence type="ECO:0000259" key="4">
    <source>
        <dbReference type="PROSITE" id="PS50893"/>
    </source>
</evidence>
<keyword evidence="3" id="KW-1133">Transmembrane helix</keyword>
<dbReference type="EMBL" id="DS676789">
    <property type="protein sequence ID" value="EEC03975.1"/>
    <property type="molecule type" value="Genomic_DNA"/>
</dbReference>
<organism>
    <name type="scientific">Ixodes scapularis</name>
    <name type="common">Black-legged tick</name>
    <name type="synonym">Deer tick</name>
    <dbReference type="NCBI Taxonomy" id="6945"/>
    <lineage>
        <taxon>Eukaryota</taxon>
        <taxon>Metazoa</taxon>
        <taxon>Ecdysozoa</taxon>
        <taxon>Arthropoda</taxon>
        <taxon>Chelicerata</taxon>
        <taxon>Arachnida</taxon>
        <taxon>Acari</taxon>
        <taxon>Parasitiformes</taxon>
        <taxon>Ixodida</taxon>
        <taxon>Ixodoidea</taxon>
        <taxon>Ixodidae</taxon>
        <taxon>Ixodinae</taxon>
        <taxon>Ixodes</taxon>
    </lineage>
</organism>
<keyword evidence="3" id="KW-0472">Membrane</keyword>
<dbReference type="PANTHER" id="PTHR19229:SF36">
    <property type="entry name" value="ATP-BINDING CASSETTE SUB-FAMILY A MEMBER 2"/>
    <property type="match status" value="1"/>
</dbReference>
<dbReference type="GO" id="GO:0140359">
    <property type="term" value="F:ABC-type transporter activity"/>
    <property type="evidence" value="ECO:0007669"/>
    <property type="project" value="InterPro"/>
</dbReference>
<dbReference type="EMBL" id="ABJB010169734">
    <property type="status" value="NOT_ANNOTATED_CDS"/>
    <property type="molecule type" value="Genomic_DNA"/>
</dbReference>
<dbReference type="PaxDb" id="6945-B7PBK3"/>
<dbReference type="EMBL" id="ABJB011043264">
    <property type="status" value="NOT_ANNOTATED_CDS"/>
    <property type="molecule type" value="Genomic_DNA"/>
</dbReference>
<dbReference type="EMBL" id="ABJB010903539">
    <property type="status" value="NOT_ANNOTATED_CDS"/>
    <property type="molecule type" value="Genomic_DNA"/>
</dbReference>
<feature type="transmembrane region" description="Helical" evidence="3">
    <location>
        <begin position="340"/>
        <end position="364"/>
    </location>
</feature>
<evidence type="ECO:0000256" key="3">
    <source>
        <dbReference type="SAM" id="Phobius"/>
    </source>
</evidence>
<dbReference type="AlphaFoldDB" id="B7PBK3"/>
<reference evidence="5 7" key="1">
    <citation type="submission" date="2008-03" db="EMBL/GenBank/DDBJ databases">
        <title>Annotation of Ixodes scapularis.</title>
        <authorList>
            <consortium name="Ixodes scapularis Genome Project Consortium"/>
            <person name="Caler E."/>
            <person name="Hannick L.I."/>
            <person name="Bidwell S."/>
            <person name="Joardar V."/>
            <person name="Thiagarajan M."/>
            <person name="Amedeo P."/>
            <person name="Galinsky K.J."/>
            <person name="Schobel S."/>
            <person name="Inman J."/>
            <person name="Hostetler J."/>
            <person name="Miller J."/>
            <person name="Hammond M."/>
            <person name="Megy K."/>
            <person name="Lawson D."/>
            <person name="Kodira C."/>
            <person name="Sutton G."/>
            <person name="Meyer J."/>
            <person name="Hill C.A."/>
            <person name="Birren B."/>
            <person name="Nene V."/>
            <person name="Collins F."/>
            <person name="Alarcon-Chaidez F."/>
            <person name="Wikel S."/>
            <person name="Strausberg R."/>
        </authorList>
    </citation>
    <scope>NUCLEOTIDE SEQUENCE [LARGE SCALE GENOMIC DNA]</scope>
    <source>
        <strain evidence="7">Wikel</strain>
        <strain evidence="5">Wikel colony</strain>
    </source>
</reference>
<dbReference type="EnsemblMetazoa" id="ISCW003224-RA">
    <property type="protein sequence ID" value="ISCW003224-PA"/>
    <property type="gene ID" value="ISCW003224"/>
</dbReference>
<keyword evidence="3" id="KW-0812">Transmembrane</keyword>
<feature type="transmembrane region" description="Helical" evidence="3">
    <location>
        <begin position="272"/>
        <end position="291"/>
    </location>
</feature>
<dbReference type="InterPro" id="IPR003439">
    <property type="entry name" value="ABC_transporter-like_ATP-bd"/>
</dbReference>
<dbReference type="EMBL" id="ABJB010509231">
    <property type="status" value="NOT_ANNOTATED_CDS"/>
    <property type="molecule type" value="Genomic_DNA"/>
</dbReference>
<dbReference type="PANTHER" id="PTHR19229">
    <property type="entry name" value="ATP-BINDING CASSETTE TRANSPORTER SUBFAMILY A ABCA"/>
    <property type="match status" value="1"/>
</dbReference>
<dbReference type="InterPro" id="IPR027417">
    <property type="entry name" value="P-loop_NTPase"/>
</dbReference>
<dbReference type="Proteomes" id="UP000001555">
    <property type="component" value="Unassembled WGS sequence"/>
</dbReference>
<reference evidence="6" key="2">
    <citation type="submission" date="2020-05" db="UniProtKB">
        <authorList>
            <consortium name="EnsemblMetazoa"/>
        </authorList>
    </citation>
    <scope>IDENTIFICATION</scope>
    <source>
        <strain evidence="6">wikel</strain>
    </source>
</reference>
<feature type="transmembrane region" description="Helical" evidence="3">
    <location>
        <begin position="201"/>
        <end position="224"/>
    </location>
</feature>
<dbReference type="InterPro" id="IPR026082">
    <property type="entry name" value="ABCA"/>
</dbReference>
<keyword evidence="7" id="KW-1185">Reference proteome</keyword>
<dbReference type="EC" id="3.6.3.33" evidence="5"/>
<dbReference type="GO" id="GO:0016020">
    <property type="term" value="C:membrane"/>
    <property type="evidence" value="ECO:0007669"/>
    <property type="project" value="InterPro"/>
</dbReference>
<evidence type="ECO:0000256" key="2">
    <source>
        <dbReference type="ARBA" id="ARBA00022737"/>
    </source>
</evidence>
<sequence>MGSPPVVFKRVAYAPHSAYTERLVYTAFDGYSPVHGVLGFSDAGDAETYARSVATGDNDAFDLIILFGNIREKDTQPPEVLNYTLRYNTSRLHLLAESDDRQGYYPLRRDYVLPPVCRLGHSHLRLVAASLGRPAPNHVWKTRSFRHLPAEKRAVVRRDYAALAFELGLVLLFVNFANDVVADKKSGQREYRKLMGQSPVAYWIGVMLRPLGPLLAASFATAYVLTSVADRYDQSYLHYTNPTLLLMILYVYTLHMTSFMMLLTSFFSSETYVGAATCIWLVVSLMPHIFLLKMTYALRLLFCLLPNTALQVAMDVLLTFERDAMGLDWSLGNTQLTSDIPSFAAIMCIMLMATSLNILLTLFFDDILPLSTNIRWGCLFTQFSIYGTRAVLSNVSLRVAPGEAVAIMGPNGSGKSTLLRIAAGMDRASSGDVYLMGHSVYYAPYASRMNLGYVPEKCLLFDYMTVNENIFYYSRIYGTHAVLSNVSLRVAPGEAVAIMGPNGSGKSTLLRIAAGMDRASSGDVYLMGHSVYYAPYASRMNLGYVPEECLLFDYMTVNENIFYYSRLKAPHFKPSFVFELLTDFFLLERCNDRISELSYGLRKCASLCVAMLSNPKVRLLCMRSLTVDPGQAYQGSVRH</sequence>
<keyword evidence="5" id="KW-0378">Hydrolase</keyword>
<feature type="transmembrane region" description="Helical" evidence="3">
    <location>
        <begin position="160"/>
        <end position="181"/>
    </location>
</feature>
<dbReference type="EMBL" id="ABJB010094021">
    <property type="status" value="NOT_ANNOTATED_CDS"/>
    <property type="molecule type" value="Genomic_DNA"/>
</dbReference>
<dbReference type="SUPFAM" id="SSF52540">
    <property type="entry name" value="P-loop containing nucleoside triphosphate hydrolases"/>
    <property type="match status" value="2"/>
</dbReference>
<proteinExistence type="predicted"/>
<dbReference type="GO" id="GO:0016887">
    <property type="term" value="F:ATP hydrolysis activity"/>
    <property type="evidence" value="ECO:0007669"/>
    <property type="project" value="InterPro"/>
</dbReference>